<dbReference type="EC" id="4.2.1.93" evidence="10"/>
<keyword evidence="6 10" id="KW-0456">Lyase</keyword>
<keyword evidence="3 10" id="KW-0067">ATP-binding</keyword>
<comment type="cofactor">
    <cofactor evidence="10">
        <name>Mg(2+)</name>
        <dbReference type="ChEBI" id="CHEBI:18420"/>
    </cofactor>
</comment>
<evidence type="ECO:0000256" key="9">
    <source>
        <dbReference type="ARBA" id="ARBA00057267"/>
    </source>
</evidence>
<keyword evidence="4" id="KW-0521">NADP</keyword>
<dbReference type="InterPro" id="IPR000631">
    <property type="entry name" value="CARKD"/>
</dbReference>
<dbReference type="SUPFAM" id="SSF53613">
    <property type="entry name" value="Ribokinase-like"/>
    <property type="match status" value="1"/>
</dbReference>
<feature type="binding site" evidence="10">
    <location>
        <position position="128"/>
    </location>
    <ligand>
        <name>(6S)-NADPHX</name>
        <dbReference type="ChEBI" id="CHEBI:64076"/>
    </ligand>
</feature>
<evidence type="ECO:0000256" key="8">
    <source>
        <dbReference type="ARBA" id="ARBA00048847"/>
    </source>
</evidence>
<protein>
    <recommendedName>
        <fullName evidence="10">ATP-dependent (S)-NAD(P)H-hydrate dehydratase</fullName>
        <ecNumber evidence="10">4.2.1.93</ecNumber>
    </recommendedName>
    <alternativeName>
        <fullName evidence="10">ATP-dependent NAD(P)HX dehydratase</fullName>
    </alternativeName>
    <alternativeName>
        <fullName evidence="10">Carbohydrate kinase domain-containing protein</fullName>
    </alternativeName>
</protein>
<feature type="binding site" evidence="10">
    <location>
        <begin position="221"/>
        <end position="225"/>
    </location>
    <ligand>
        <name>ATP</name>
        <dbReference type="ChEBI" id="CHEBI:30616"/>
    </ligand>
</feature>
<comment type="catalytic activity">
    <reaction evidence="8 10">
        <text>(6S)-NADHX + ATP = ADP + phosphate + NADH + H(+)</text>
        <dbReference type="Rhea" id="RHEA:19017"/>
        <dbReference type="ChEBI" id="CHEBI:15378"/>
        <dbReference type="ChEBI" id="CHEBI:30616"/>
        <dbReference type="ChEBI" id="CHEBI:43474"/>
        <dbReference type="ChEBI" id="CHEBI:57945"/>
        <dbReference type="ChEBI" id="CHEBI:64074"/>
        <dbReference type="ChEBI" id="CHEBI:456216"/>
        <dbReference type="EC" id="4.2.1.93"/>
    </reaction>
</comment>
<dbReference type="FunFam" id="3.40.1190.20:FF:000013">
    <property type="entry name" value="ATP-dependent (S)-NAD(P)H-hydrate dehydratase"/>
    <property type="match status" value="1"/>
</dbReference>
<dbReference type="PANTHER" id="PTHR12592:SF0">
    <property type="entry name" value="ATP-DEPENDENT (S)-NAD(P)H-HYDRATE DEHYDRATASE"/>
    <property type="match status" value="1"/>
</dbReference>
<keyword evidence="13" id="KW-1185">Reference proteome</keyword>
<dbReference type="GO" id="GO:0047453">
    <property type="term" value="F:ATP-dependent NAD(P)H-hydrate dehydratase activity"/>
    <property type="evidence" value="ECO:0007669"/>
    <property type="project" value="UniProtKB-UniRule"/>
</dbReference>
<dbReference type="HAMAP" id="MF_01965">
    <property type="entry name" value="NADHX_dehydratase"/>
    <property type="match status" value="1"/>
</dbReference>
<dbReference type="InterPro" id="IPR029056">
    <property type="entry name" value="Ribokinase-like"/>
</dbReference>
<dbReference type="NCBIfam" id="TIGR00196">
    <property type="entry name" value="yjeF_cterm"/>
    <property type="match status" value="1"/>
</dbReference>
<reference evidence="12" key="1">
    <citation type="submission" date="2025-08" db="UniProtKB">
        <authorList>
            <consortium name="Ensembl"/>
        </authorList>
    </citation>
    <scope>IDENTIFICATION</scope>
</reference>
<evidence type="ECO:0000256" key="5">
    <source>
        <dbReference type="ARBA" id="ARBA00023027"/>
    </source>
</evidence>
<dbReference type="GO" id="GO:0110051">
    <property type="term" value="P:metabolite repair"/>
    <property type="evidence" value="ECO:0007669"/>
    <property type="project" value="TreeGrafter"/>
</dbReference>
<comment type="similarity">
    <text evidence="10">Belongs to the NnrD/CARKD family.</text>
</comment>
<comment type="subcellular location">
    <subcellularLocation>
        <location evidence="10">Mitochondrion</location>
    </subcellularLocation>
</comment>
<organism evidence="12 13">
    <name type="scientific">Spermophilus dauricus</name>
    <name type="common">Daurian ground squirrel</name>
    <dbReference type="NCBI Taxonomy" id="99837"/>
    <lineage>
        <taxon>Eukaryota</taxon>
        <taxon>Metazoa</taxon>
        <taxon>Chordata</taxon>
        <taxon>Craniata</taxon>
        <taxon>Vertebrata</taxon>
        <taxon>Euteleostomi</taxon>
        <taxon>Mammalia</taxon>
        <taxon>Eutheria</taxon>
        <taxon>Euarchontoglires</taxon>
        <taxon>Glires</taxon>
        <taxon>Rodentia</taxon>
        <taxon>Sciuromorpha</taxon>
        <taxon>Sciuridae</taxon>
        <taxon>Xerinae</taxon>
        <taxon>Marmotini</taxon>
        <taxon>Spermophilus</taxon>
    </lineage>
</organism>
<evidence type="ECO:0000256" key="10">
    <source>
        <dbReference type="HAMAP-Rule" id="MF_03157"/>
    </source>
</evidence>
<feature type="binding site" evidence="10">
    <location>
        <position position="250"/>
    </location>
    <ligand>
        <name>(6S)-NADPHX</name>
        <dbReference type="ChEBI" id="CHEBI:64076"/>
    </ligand>
</feature>
<keyword evidence="10" id="KW-0496">Mitochondrion</keyword>
<reference evidence="12" key="2">
    <citation type="submission" date="2025-09" db="UniProtKB">
        <authorList>
            <consortium name="Ensembl"/>
        </authorList>
    </citation>
    <scope>IDENTIFICATION</scope>
</reference>
<dbReference type="GO" id="GO:0005524">
    <property type="term" value="F:ATP binding"/>
    <property type="evidence" value="ECO:0007669"/>
    <property type="project" value="UniProtKB-KW"/>
</dbReference>
<dbReference type="PROSITE" id="PS51383">
    <property type="entry name" value="YJEF_C_3"/>
    <property type="match status" value="1"/>
</dbReference>
<accession>A0A8C9QTX2</accession>
<keyword evidence="1 10" id="KW-0597">Phosphoprotein</keyword>
<evidence type="ECO:0000313" key="12">
    <source>
        <dbReference type="Ensembl" id="ENSSDAP00000026490.1"/>
    </source>
</evidence>
<sequence length="322" mass="34586">MMKFSCFSVLQRTFSLHKAHSIKDMDNTFQLVRNIIPALTAKKHKGQDGRIGVVGGCQEYTGAPYFAAISALKVGADLAHVFCAKEAAPVIKSYSPELIVHPVLDSPNAVLEVEKWLPRLHALVVGPGLGRDVCFLLGQGILESSKARNIPVVIDADGLWLVAQQPALVHGYQKAVLTPNHQWLFSRLYEAVLRGPVDSSDPHGSVLRLSQALGNVTVVHKGEHDLISDGQQVLTCNHEGSSRRCGGQGDLLSGSLGVMVHWALLAGPEKTNGSSPLLLAALGACSLTRQCNHQAFQKRGRSTTTTDMIAEVGAAFSTLFET</sequence>
<gene>
    <name evidence="10" type="primary">CARKD</name>
</gene>
<name>A0A8C9QTX2_SPEDA</name>
<dbReference type="CDD" id="cd01171">
    <property type="entry name" value="YXKO-related"/>
    <property type="match status" value="1"/>
</dbReference>
<dbReference type="GO" id="GO:0005739">
    <property type="term" value="C:mitochondrion"/>
    <property type="evidence" value="ECO:0007669"/>
    <property type="project" value="UniProtKB-SubCell"/>
</dbReference>
<evidence type="ECO:0000256" key="3">
    <source>
        <dbReference type="ARBA" id="ARBA00022840"/>
    </source>
</evidence>
<evidence type="ECO:0000256" key="1">
    <source>
        <dbReference type="ARBA" id="ARBA00022553"/>
    </source>
</evidence>
<evidence type="ECO:0000256" key="2">
    <source>
        <dbReference type="ARBA" id="ARBA00022741"/>
    </source>
</evidence>
<comment type="function">
    <text evidence="9 10">Catalyzes the dehydration of the S-form of NAD(P)HX at the expense of ATP, which is converted to ADP. Together with NAD(P)HX epimerase, which catalyzes the epimerization of the S- and R-forms, the enzyme allows the repair of both epimers of NAD(P)HX, a damaged form of NAD(P)H that is a result of enzymatic or heat-dependent hydration.</text>
</comment>
<dbReference type="GO" id="GO:0046496">
    <property type="term" value="P:nicotinamide nucleotide metabolic process"/>
    <property type="evidence" value="ECO:0007669"/>
    <property type="project" value="UniProtKB-UniRule"/>
</dbReference>
<dbReference type="Pfam" id="PF01256">
    <property type="entry name" value="Carb_kinase"/>
    <property type="match status" value="1"/>
</dbReference>
<evidence type="ECO:0000256" key="6">
    <source>
        <dbReference type="ARBA" id="ARBA00023239"/>
    </source>
</evidence>
<evidence type="ECO:0000256" key="4">
    <source>
        <dbReference type="ARBA" id="ARBA00022857"/>
    </source>
</evidence>
<dbReference type="PANTHER" id="PTHR12592">
    <property type="entry name" value="ATP-DEPENDENT (S)-NAD(P)H-HYDRATE DEHYDRATASE FAMILY MEMBER"/>
    <property type="match status" value="1"/>
</dbReference>
<evidence type="ECO:0000256" key="7">
    <source>
        <dbReference type="ARBA" id="ARBA00047472"/>
    </source>
</evidence>
<dbReference type="AlphaFoldDB" id="A0A8C9QTX2"/>
<dbReference type="Ensembl" id="ENSSDAT00000030275.1">
    <property type="protein sequence ID" value="ENSSDAP00000026490.1"/>
    <property type="gene ID" value="ENSSDAG00000024013.1"/>
</dbReference>
<keyword evidence="5 10" id="KW-0520">NAD</keyword>
<comment type="catalytic activity">
    <reaction evidence="7 10">
        <text>(6S)-NADPHX + ATP = ADP + phosphate + NADPH + H(+)</text>
        <dbReference type="Rhea" id="RHEA:32231"/>
        <dbReference type="ChEBI" id="CHEBI:15378"/>
        <dbReference type="ChEBI" id="CHEBI:30616"/>
        <dbReference type="ChEBI" id="CHEBI:43474"/>
        <dbReference type="ChEBI" id="CHEBI:57783"/>
        <dbReference type="ChEBI" id="CHEBI:64076"/>
        <dbReference type="ChEBI" id="CHEBI:456216"/>
        <dbReference type="EC" id="4.2.1.93"/>
    </reaction>
</comment>
<comment type="caution">
    <text evidence="10">Lacks conserved residue(s) required for the propagation of feature annotation.</text>
</comment>
<proteinExistence type="inferred from homology"/>
<evidence type="ECO:0000259" key="11">
    <source>
        <dbReference type="PROSITE" id="PS51383"/>
    </source>
</evidence>
<keyword evidence="2 10" id="KW-0547">Nucleotide-binding</keyword>
<feature type="binding site" evidence="10">
    <location>
        <begin position="240"/>
        <end position="249"/>
    </location>
    <ligand>
        <name>ATP</name>
        <dbReference type="ChEBI" id="CHEBI:30616"/>
    </ligand>
</feature>
<dbReference type="Gene3D" id="3.40.1190.20">
    <property type="match status" value="1"/>
</dbReference>
<dbReference type="Proteomes" id="UP000694422">
    <property type="component" value="Unplaced"/>
</dbReference>
<evidence type="ECO:0000313" key="13">
    <source>
        <dbReference type="Proteomes" id="UP000694422"/>
    </source>
</evidence>
<feature type="domain" description="YjeF C-terminal" evidence="11">
    <location>
        <begin position="28"/>
        <end position="319"/>
    </location>
</feature>